<feature type="transmembrane region" description="Helical" evidence="5">
    <location>
        <begin position="444"/>
        <end position="475"/>
    </location>
</feature>
<organism evidence="7 8">
    <name type="scientific">Polaribacter vadi</name>
    <dbReference type="NCBI Taxonomy" id="1774273"/>
    <lineage>
        <taxon>Bacteria</taxon>
        <taxon>Pseudomonadati</taxon>
        <taxon>Bacteroidota</taxon>
        <taxon>Flavobacteriia</taxon>
        <taxon>Flavobacteriales</taxon>
        <taxon>Flavobacteriaceae</taxon>
    </lineage>
</organism>
<feature type="transmembrane region" description="Helical" evidence="5">
    <location>
        <begin position="39"/>
        <end position="57"/>
    </location>
</feature>
<dbReference type="InterPro" id="IPR036513">
    <property type="entry name" value="STAS_dom_sf"/>
</dbReference>
<dbReference type="CDD" id="cd07042">
    <property type="entry name" value="STAS_SulP_like_sulfate_transporter"/>
    <property type="match status" value="1"/>
</dbReference>
<evidence type="ECO:0000313" key="8">
    <source>
        <dbReference type="Proteomes" id="UP000092584"/>
    </source>
</evidence>
<reference evidence="8" key="1">
    <citation type="submission" date="2016-02" db="EMBL/GenBank/DDBJ databases">
        <authorList>
            <person name="Shin S.-K."/>
            <person name="Yi H."/>
            <person name="Kim E."/>
        </authorList>
    </citation>
    <scope>NUCLEOTIDE SEQUENCE [LARGE SCALE GENOMIC DNA]</scope>
    <source>
        <strain evidence="8">LPB0003</strain>
    </source>
</reference>
<feature type="transmembrane region" description="Helical" evidence="5">
    <location>
        <begin position="120"/>
        <end position="142"/>
    </location>
</feature>
<feature type="transmembrane region" description="Helical" evidence="5">
    <location>
        <begin position="403"/>
        <end position="423"/>
    </location>
</feature>
<dbReference type="OrthoDB" id="9771198at2"/>
<dbReference type="RefSeq" id="WP_065319755.1">
    <property type="nucleotide sequence ID" value="NZ_CP017477.1"/>
</dbReference>
<accession>A0A1B8TSY1</accession>
<evidence type="ECO:0000256" key="5">
    <source>
        <dbReference type="SAM" id="Phobius"/>
    </source>
</evidence>
<evidence type="ECO:0000256" key="1">
    <source>
        <dbReference type="ARBA" id="ARBA00004141"/>
    </source>
</evidence>
<keyword evidence="2 5" id="KW-0812">Transmembrane</keyword>
<feature type="transmembrane region" description="Helical" evidence="5">
    <location>
        <begin position="255"/>
        <end position="274"/>
    </location>
</feature>
<dbReference type="InterPro" id="IPR011547">
    <property type="entry name" value="SLC26A/SulP_dom"/>
</dbReference>
<dbReference type="KEGG" id="pob:LPB03_11525"/>
<keyword evidence="4 5" id="KW-0472">Membrane</keyword>
<name>A0A1B8TSY1_9FLAO</name>
<dbReference type="SUPFAM" id="SSF52091">
    <property type="entry name" value="SpoIIaa-like"/>
    <property type="match status" value="1"/>
</dbReference>
<evidence type="ECO:0000256" key="4">
    <source>
        <dbReference type="ARBA" id="ARBA00023136"/>
    </source>
</evidence>
<evidence type="ECO:0000256" key="2">
    <source>
        <dbReference type="ARBA" id="ARBA00022692"/>
    </source>
</evidence>
<feature type="transmembrane region" description="Helical" evidence="5">
    <location>
        <begin position="305"/>
        <end position="327"/>
    </location>
</feature>
<dbReference type="Pfam" id="PF01740">
    <property type="entry name" value="STAS"/>
    <property type="match status" value="1"/>
</dbReference>
<feature type="transmembrane region" description="Helical" evidence="5">
    <location>
        <begin position="64"/>
        <end position="82"/>
    </location>
</feature>
<dbReference type="PROSITE" id="PS50801">
    <property type="entry name" value="STAS"/>
    <property type="match status" value="1"/>
</dbReference>
<feature type="domain" description="STAS" evidence="6">
    <location>
        <begin position="500"/>
        <end position="612"/>
    </location>
</feature>
<comment type="subcellular location">
    <subcellularLocation>
        <location evidence="1">Membrane</location>
        <topology evidence="1">Multi-pass membrane protein</topology>
    </subcellularLocation>
</comment>
<keyword evidence="3 5" id="KW-1133">Transmembrane helix</keyword>
<evidence type="ECO:0000259" key="6">
    <source>
        <dbReference type="PROSITE" id="PS50801"/>
    </source>
</evidence>
<proteinExistence type="predicted"/>
<keyword evidence="8" id="KW-1185">Reference proteome</keyword>
<dbReference type="AlphaFoldDB" id="A0A1B8TSY1"/>
<gene>
    <name evidence="7" type="ORF">LPB3_11535</name>
</gene>
<dbReference type="InterPro" id="IPR001902">
    <property type="entry name" value="SLC26A/SulP_fam"/>
</dbReference>
<dbReference type="PANTHER" id="PTHR11814">
    <property type="entry name" value="SULFATE TRANSPORTER"/>
    <property type="match status" value="1"/>
</dbReference>
<feature type="transmembrane region" description="Helical" evidence="5">
    <location>
        <begin position="230"/>
        <end position="248"/>
    </location>
</feature>
<dbReference type="InterPro" id="IPR002645">
    <property type="entry name" value="STAS_dom"/>
</dbReference>
<dbReference type="EMBL" id="LSFM01000023">
    <property type="protein sequence ID" value="OBY62771.1"/>
    <property type="molecule type" value="Genomic_DNA"/>
</dbReference>
<feature type="transmembrane region" description="Helical" evidence="5">
    <location>
        <begin position="12"/>
        <end position="33"/>
    </location>
</feature>
<comment type="caution">
    <text evidence="7">The sequence shown here is derived from an EMBL/GenBank/DDBJ whole genome shotgun (WGS) entry which is preliminary data.</text>
</comment>
<dbReference type="Proteomes" id="UP000092584">
    <property type="component" value="Unassembled WGS sequence"/>
</dbReference>
<dbReference type="STRING" id="1774273.LPB03_11525"/>
<feature type="transmembrane region" description="Helical" evidence="5">
    <location>
        <begin position="94"/>
        <end position="113"/>
    </location>
</feature>
<dbReference type="Pfam" id="PF00916">
    <property type="entry name" value="Sulfate_transp"/>
    <property type="match status" value="2"/>
</dbReference>
<dbReference type="Gene3D" id="3.30.750.24">
    <property type="entry name" value="STAS domain"/>
    <property type="match status" value="1"/>
</dbReference>
<sequence length="620" mass="66630">MKKLFSNIKGDAFGGITAGIVALPLALAFGVSSGLGPSAGLYGAIFISFFAALFGGTNTQISGPTAPMTAVSMIIIAGIIAANDGDVSKALPAILTVFLLAGLFQIGLGLIGLGKYIRYIPYPVVSGFMTAIGVIILLTQILPSLGYYPKEDIVFVETFKPQAEEVILENILKEEAGEGILVLENFEETIKRAENIAPEDILKESQTLAAKETSGALGAIKAIPRALQNINLLELLLALGTIFIIYGFKRITTKIPSTLVALVVVSGIAVGFGLDYRTIQEIPSGIPTIKWEIFSGFSLNSISPYIFTALTLSLLGAIDSLLTSVVADNMTKTKHKPNKELVGQGIGNSIAALFGGLPGAGATIRTVVNINAGGKTKISGMIAGIMLLVIMLGLGPIASKIPAAVLAGILITVGIGVMDYKGLKAIPSLPKDMKLGPIKLSSEVLIMIVVLILSTFWNLVYAVGIGLVIASLMFMKKIGDLTAERSDVKSLKEESWPDEGQFPINLKEEVFIKHIKGPLFFGSTSDFQALSLQIPNTAKTVIMRLGRMQYMDQSGLYAMEDMLQDLKTKNVEVLFVNLLKQPRYMMERIDIIPDFIPKEHIFKSFEECIIWVKRNIKDTV</sequence>
<dbReference type="GO" id="GO:0055085">
    <property type="term" value="P:transmembrane transport"/>
    <property type="evidence" value="ECO:0007669"/>
    <property type="project" value="InterPro"/>
</dbReference>
<dbReference type="GO" id="GO:0016020">
    <property type="term" value="C:membrane"/>
    <property type="evidence" value="ECO:0007669"/>
    <property type="project" value="UniProtKB-SubCell"/>
</dbReference>
<feature type="transmembrane region" description="Helical" evidence="5">
    <location>
        <begin position="378"/>
        <end position="397"/>
    </location>
</feature>
<evidence type="ECO:0000256" key="3">
    <source>
        <dbReference type="ARBA" id="ARBA00022989"/>
    </source>
</evidence>
<protein>
    <submittedName>
        <fullName evidence="7">Sulfate permease</fullName>
    </submittedName>
</protein>
<evidence type="ECO:0000313" key="7">
    <source>
        <dbReference type="EMBL" id="OBY62771.1"/>
    </source>
</evidence>